<dbReference type="STRING" id="320778.ABT57_23435"/>
<feature type="domain" description="Intradiol ring-cleavage dioxygenases" evidence="4">
    <location>
        <begin position="26"/>
        <end position="150"/>
    </location>
</feature>
<dbReference type="PANTHER" id="PTHR33711:SF9">
    <property type="entry name" value="PROTOCATECHUATE 3,4-DIOXYGENASE ALPHA CHAIN"/>
    <property type="match status" value="1"/>
</dbReference>
<evidence type="ECO:0000313" key="6">
    <source>
        <dbReference type="Proteomes" id="UP000035909"/>
    </source>
</evidence>
<dbReference type="GO" id="GO:0008199">
    <property type="term" value="F:ferric iron binding"/>
    <property type="evidence" value="ECO:0007669"/>
    <property type="project" value="InterPro"/>
</dbReference>
<keyword evidence="3" id="KW-0560">Oxidoreductase</keyword>
<proteinExistence type="inferred from homology"/>
<sequence>MLESVGNRFRTALAAGKLRLTPSQTEGPFYPVEAIPLRENLILNADAVNGSPMWLSGRVLNTEGEPQADCRVEIWQCDGAGIYHHPNQPGQARVDPYFAGFGAVVTDAEGRYRFYALYPVPYTGRPPHIHVKVWRDERELLTTQLYLRGQTGNEWWGRNRDELQMDPKPIASGSRDAGQDMAQMGAVFNFVV</sequence>
<evidence type="ECO:0000313" key="5">
    <source>
        <dbReference type="EMBL" id="KLV04532.1"/>
    </source>
</evidence>
<dbReference type="Proteomes" id="UP000035909">
    <property type="component" value="Unassembled WGS sequence"/>
</dbReference>
<dbReference type="InterPro" id="IPR050770">
    <property type="entry name" value="Intradiol_RC_Dioxygenase"/>
</dbReference>
<dbReference type="InterPro" id="IPR015889">
    <property type="entry name" value="Intradiol_dOase_core"/>
</dbReference>
<dbReference type="PATRIC" id="fig|320778.3.peg.5009"/>
<gene>
    <name evidence="5" type="ORF">ABT57_23435</name>
</gene>
<dbReference type="SUPFAM" id="SSF49482">
    <property type="entry name" value="Aromatic compound dioxygenase"/>
    <property type="match status" value="1"/>
</dbReference>
<evidence type="ECO:0000256" key="3">
    <source>
        <dbReference type="ARBA" id="ARBA00023002"/>
    </source>
</evidence>
<name>A0A0J1JQK7_9GAMM</name>
<keyword evidence="2 5" id="KW-0223">Dioxygenase</keyword>
<comment type="similarity">
    <text evidence="1">Belongs to the intradiol ring-cleavage dioxygenase family.</text>
</comment>
<dbReference type="InterPro" id="IPR000627">
    <property type="entry name" value="Intradiol_dOase_C"/>
</dbReference>
<reference evidence="5 6" key="1">
    <citation type="submission" date="2015-05" db="EMBL/GenBank/DDBJ databases">
        <title>Photobacterium galathea sp. nov.</title>
        <authorList>
            <person name="Machado H."/>
            <person name="Gram L."/>
        </authorList>
    </citation>
    <scope>NUCLEOTIDE SEQUENCE [LARGE SCALE GENOMIC DNA]</scope>
    <source>
        <strain evidence="5 6">DSM 22954</strain>
    </source>
</reference>
<dbReference type="CDD" id="cd00421">
    <property type="entry name" value="intradiol_dioxygenase"/>
    <property type="match status" value="1"/>
</dbReference>
<dbReference type="AlphaFoldDB" id="A0A0J1JQK7"/>
<comment type="caution">
    <text evidence="5">The sequence shown here is derived from an EMBL/GenBank/DDBJ whole genome shotgun (WGS) entry which is preliminary data.</text>
</comment>
<dbReference type="Gene3D" id="2.60.130.10">
    <property type="entry name" value="Aromatic compound dioxygenase"/>
    <property type="match status" value="1"/>
</dbReference>
<keyword evidence="6" id="KW-1185">Reference proteome</keyword>
<dbReference type="GO" id="GO:0016702">
    <property type="term" value="F:oxidoreductase activity, acting on single donors with incorporation of molecular oxygen, incorporation of two atoms of oxygen"/>
    <property type="evidence" value="ECO:0007669"/>
    <property type="project" value="InterPro"/>
</dbReference>
<dbReference type="Pfam" id="PF00775">
    <property type="entry name" value="Dioxygenase_C"/>
    <property type="match status" value="1"/>
</dbReference>
<evidence type="ECO:0000259" key="4">
    <source>
        <dbReference type="Pfam" id="PF00775"/>
    </source>
</evidence>
<accession>A0A0J1JQK7</accession>
<evidence type="ECO:0000256" key="2">
    <source>
        <dbReference type="ARBA" id="ARBA00022964"/>
    </source>
</evidence>
<evidence type="ECO:0000256" key="1">
    <source>
        <dbReference type="ARBA" id="ARBA00007825"/>
    </source>
</evidence>
<protein>
    <submittedName>
        <fullName evidence="5">Protocatechuate 3,4-dioxygenase</fullName>
    </submittedName>
</protein>
<dbReference type="PANTHER" id="PTHR33711">
    <property type="entry name" value="DIOXYGENASE, PUTATIVE (AFU_ORTHOLOGUE AFUA_2G02910)-RELATED"/>
    <property type="match status" value="1"/>
</dbReference>
<organism evidence="5 6">
    <name type="scientific">Photobacterium ganghwense</name>
    <dbReference type="NCBI Taxonomy" id="320778"/>
    <lineage>
        <taxon>Bacteria</taxon>
        <taxon>Pseudomonadati</taxon>
        <taxon>Pseudomonadota</taxon>
        <taxon>Gammaproteobacteria</taxon>
        <taxon>Vibrionales</taxon>
        <taxon>Vibrionaceae</taxon>
        <taxon>Photobacterium</taxon>
    </lineage>
</organism>
<dbReference type="EMBL" id="LDOU01000034">
    <property type="protein sequence ID" value="KLV04532.1"/>
    <property type="molecule type" value="Genomic_DNA"/>
</dbReference>